<reference evidence="2 3" key="1">
    <citation type="submission" date="2019-02" db="EMBL/GenBank/DDBJ databases">
        <title>Prokaryotic population dynamics and viral predation in marine succession experiment using metagenomics: the confinement effect.</title>
        <authorList>
            <person name="Haro-Moreno J.M."/>
            <person name="Rodriguez-Valera F."/>
            <person name="Lopez-Perez M."/>
        </authorList>
    </citation>
    <scope>NUCLEOTIDE SEQUENCE [LARGE SCALE GENOMIC DNA]</scope>
    <source>
        <strain evidence="2">MED-G168</strain>
    </source>
</reference>
<dbReference type="Proteomes" id="UP000319023">
    <property type="component" value="Unassembled WGS sequence"/>
</dbReference>
<feature type="transmembrane region" description="Helical" evidence="1">
    <location>
        <begin position="100"/>
        <end position="119"/>
    </location>
</feature>
<dbReference type="AlphaFoldDB" id="A0A520LT50"/>
<evidence type="ECO:0000256" key="1">
    <source>
        <dbReference type="SAM" id="Phobius"/>
    </source>
</evidence>
<accession>A0A520LT50</accession>
<keyword evidence="1" id="KW-1133">Transmembrane helix</keyword>
<evidence type="ECO:0000313" key="2">
    <source>
        <dbReference type="EMBL" id="RZO12124.1"/>
    </source>
</evidence>
<gene>
    <name evidence="2" type="ORF">EVB01_01130</name>
</gene>
<name>A0A520LT50_9GAMM</name>
<comment type="caution">
    <text evidence="2">The sequence shown here is derived from an EMBL/GenBank/DDBJ whole genome shotgun (WGS) entry which is preliminary data.</text>
</comment>
<proteinExistence type="predicted"/>
<feature type="transmembrane region" description="Helical" evidence="1">
    <location>
        <begin position="62"/>
        <end position="79"/>
    </location>
</feature>
<organism evidence="2 3">
    <name type="scientific">SAR86 cluster bacterium</name>
    <dbReference type="NCBI Taxonomy" id="2030880"/>
    <lineage>
        <taxon>Bacteria</taxon>
        <taxon>Pseudomonadati</taxon>
        <taxon>Pseudomonadota</taxon>
        <taxon>Gammaproteobacteria</taxon>
        <taxon>SAR86 cluster</taxon>
    </lineage>
</organism>
<keyword evidence="1" id="KW-0472">Membrane</keyword>
<evidence type="ECO:0000313" key="3">
    <source>
        <dbReference type="Proteomes" id="UP000319023"/>
    </source>
</evidence>
<keyword evidence="1" id="KW-0812">Transmembrane</keyword>
<protein>
    <submittedName>
        <fullName evidence="2">Uncharacterized protein</fullName>
    </submittedName>
</protein>
<feature type="transmembrane region" description="Helical" evidence="1">
    <location>
        <begin position="12"/>
        <end position="32"/>
    </location>
</feature>
<sequence length="120" mass="14011">MFVFTLGCLYLISALIYLLLIKEEFNIFGFVYNPNNRKFLIIFDAPFLLISFAAIIEEPHWFLFLIFAMHAFNSMTLLIKPQLFYHSKEEMELMSEESMNNYLVILTSVVGIGCLLVGYF</sequence>
<dbReference type="EMBL" id="SHBN01000014">
    <property type="protein sequence ID" value="RZO12124.1"/>
    <property type="molecule type" value="Genomic_DNA"/>
</dbReference>
<feature type="transmembrane region" description="Helical" evidence="1">
    <location>
        <begin position="39"/>
        <end position="56"/>
    </location>
</feature>